<sequence>MATQDSAVTSSENIVAISAAEYAELSRYRSSKSTDSSIAAAANHSRIANRQQRNINSQIQTVPGKVTAKVQHKKHHKSQRGPTQHTGLHCTGRIDAGN</sequence>
<dbReference type="Proteomes" id="UP000027138">
    <property type="component" value="Unassembled WGS sequence"/>
</dbReference>
<name>A0A067L8G4_JATCU</name>
<feature type="region of interest" description="Disordered" evidence="1">
    <location>
        <begin position="71"/>
        <end position="98"/>
    </location>
</feature>
<organism evidence="2 3">
    <name type="scientific">Jatropha curcas</name>
    <name type="common">Barbados nut</name>
    <dbReference type="NCBI Taxonomy" id="180498"/>
    <lineage>
        <taxon>Eukaryota</taxon>
        <taxon>Viridiplantae</taxon>
        <taxon>Streptophyta</taxon>
        <taxon>Embryophyta</taxon>
        <taxon>Tracheophyta</taxon>
        <taxon>Spermatophyta</taxon>
        <taxon>Magnoliopsida</taxon>
        <taxon>eudicotyledons</taxon>
        <taxon>Gunneridae</taxon>
        <taxon>Pentapetalae</taxon>
        <taxon>rosids</taxon>
        <taxon>fabids</taxon>
        <taxon>Malpighiales</taxon>
        <taxon>Euphorbiaceae</taxon>
        <taxon>Crotonoideae</taxon>
        <taxon>Jatropheae</taxon>
        <taxon>Jatropha</taxon>
    </lineage>
</organism>
<accession>A0A067L8G4</accession>
<evidence type="ECO:0000313" key="2">
    <source>
        <dbReference type="EMBL" id="KDP40409.1"/>
    </source>
</evidence>
<gene>
    <name evidence="2" type="ORF">JCGZ_03759</name>
</gene>
<dbReference type="AlphaFoldDB" id="A0A067L8G4"/>
<dbReference type="EMBL" id="KK914330">
    <property type="protein sequence ID" value="KDP40409.1"/>
    <property type="molecule type" value="Genomic_DNA"/>
</dbReference>
<proteinExistence type="predicted"/>
<protein>
    <submittedName>
        <fullName evidence="2">Uncharacterized protein</fullName>
    </submittedName>
</protein>
<evidence type="ECO:0000313" key="3">
    <source>
        <dbReference type="Proteomes" id="UP000027138"/>
    </source>
</evidence>
<evidence type="ECO:0000256" key="1">
    <source>
        <dbReference type="SAM" id="MobiDB-lite"/>
    </source>
</evidence>
<reference evidence="2 3" key="1">
    <citation type="journal article" date="2014" name="PLoS ONE">
        <title>Global Analysis of Gene Expression Profiles in Physic Nut (Jatropha curcas L.) Seedlings Exposed to Salt Stress.</title>
        <authorList>
            <person name="Zhang L."/>
            <person name="Zhang C."/>
            <person name="Wu P."/>
            <person name="Chen Y."/>
            <person name="Li M."/>
            <person name="Jiang H."/>
            <person name="Wu G."/>
        </authorList>
    </citation>
    <scope>NUCLEOTIDE SEQUENCE [LARGE SCALE GENOMIC DNA]</scope>
    <source>
        <strain evidence="3">cv. GZQX0401</strain>
        <tissue evidence="2">Young leaves</tissue>
    </source>
</reference>
<keyword evidence="3" id="KW-1185">Reference proteome</keyword>